<dbReference type="STRING" id="390874.Tpet_1380"/>
<feature type="transmembrane region" description="Helical" evidence="5">
    <location>
        <begin position="21"/>
        <end position="41"/>
    </location>
</feature>
<feature type="transmembrane region" description="Helical" evidence="5">
    <location>
        <begin position="61"/>
        <end position="84"/>
    </location>
</feature>
<dbReference type="InterPro" id="IPR051784">
    <property type="entry name" value="Nod_factor_ABC_transporter"/>
</dbReference>
<proteinExistence type="inferred from homology"/>
<dbReference type="Pfam" id="PF01061">
    <property type="entry name" value="ABC2_membrane"/>
    <property type="match status" value="1"/>
</dbReference>
<protein>
    <recommendedName>
        <fullName evidence="5">Transport permease protein</fullName>
    </recommendedName>
</protein>
<dbReference type="PROSITE" id="PS51012">
    <property type="entry name" value="ABC_TM2"/>
    <property type="match status" value="1"/>
</dbReference>
<dbReference type="eggNOG" id="COG0842">
    <property type="taxonomic scope" value="Bacteria"/>
</dbReference>
<dbReference type="GO" id="GO:0043190">
    <property type="term" value="C:ATP-binding cassette (ABC) transporter complex"/>
    <property type="evidence" value="ECO:0007669"/>
    <property type="project" value="InterPro"/>
</dbReference>
<dbReference type="InterPro" id="IPR013525">
    <property type="entry name" value="ABC2_TM"/>
</dbReference>
<dbReference type="NCBIfam" id="TIGR01247">
    <property type="entry name" value="drrB"/>
    <property type="match status" value="1"/>
</dbReference>
<feature type="transmembrane region" description="Helical" evidence="5">
    <location>
        <begin position="136"/>
        <end position="160"/>
    </location>
</feature>
<dbReference type="InterPro" id="IPR000412">
    <property type="entry name" value="ABC_2_transport"/>
</dbReference>
<evidence type="ECO:0000256" key="2">
    <source>
        <dbReference type="ARBA" id="ARBA00022692"/>
    </source>
</evidence>
<reference evidence="7 8" key="2">
    <citation type="journal article" date="2009" name="Proc. Natl. Acad. Sci. U.S.A.">
        <title>On the chimeric nature, thermophilic origin, and phylogenetic placement of the Thermotogales.</title>
        <authorList>
            <person name="Zhaxybayeva O."/>
            <person name="Swithers K.S."/>
            <person name="Lapierre P."/>
            <person name="Fournier G.P."/>
            <person name="Bickhart D.M."/>
            <person name="DeBoy R.T."/>
            <person name="Nelson K.E."/>
            <person name="Nesbo C.L."/>
            <person name="Doolittle W.F."/>
            <person name="Gogarten J.P."/>
            <person name="Noll K.M."/>
        </authorList>
    </citation>
    <scope>NUCLEOTIDE SEQUENCE [LARGE SCALE GENOMIC DNA]</scope>
    <source>
        <strain evidence="8">ATCC BAA-488 / DSM 13995 / JCM 10881 / RKU-1</strain>
    </source>
</reference>
<evidence type="ECO:0000313" key="8">
    <source>
        <dbReference type="Proteomes" id="UP000006558"/>
    </source>
</evidence>
<name>A5IMH1_THEP1</name>
<evidence type="ECO:0000256" key="3">
    <source>
        <dbReference type="ARBA" id="ARBA00022989"/>
    </source>
</evidence>
<dbReference type="InterPro" id="IPR047817">
    <property type="entry name" value="ABC2_TM_bact-type"/>
</dbReference>
<keyword evidence="5" id="KW-1003">Cell membrane</keyword>
<keyword evidence="5" id="KW-0813">Transport</keyword>
<evidence type="ECO:0000259" key="6">
    <source>
        <dbReference type="PROSITE" id="PS51012"/>
    </source>
</evidence>
<comment type="similarity">
    <text evidence="5">Belongs to the ABC-2 integral membrane protein family.</text>
</comment>
<dbReference type="PANTHER" id="PTHR43229">
    <property type="entry name" value="NODULATION PROTEIN J"/>
    <property type="match status" value="1"/>
</dbReference>
<evidence type="ECO:0000256" key="1">
    <source>
        <dbReference type="ARBA" id="ARBA00004141"/>
    </source>
</evidence>
<reference evidence="8" key="1">
    <citation type="submission" date="2007-05" db="EMBL/GenBank/DDBJ databases">
        <title>Complete sequence of Thermotoga petrophila RKU-1.</title>
        <authorList>
            <consortium name="US DOE Joint Genome Institute"/>
            <person name="Copeland A."/>
            <person name="Lucas S."/>
            <person name="Lapidus A."/>
            <person name="Barry K."/>
            <person name="Glavina del Rio T."/>
            <person name="Dalin E."/>
            <person name="Tice H."/>
            <person name="Pitluck S."/>
            <person name="Sims D."/>
            <person name="Brettin T."/>
            <person name="Bruce D."/>
            <person name="Detter J.C."/>
            <person name="Han C."/>
            <person name="Tapia R."/>
            <person name="Schmutz J."/>
            <person name="Larimer F."/>
            <person name="Land M."/>
            <person name="Hauser L."/>
            <person name="Kyrpides N."/>
            <person name="Mikhailova N."/>
            <person name="Nelson K."/>
            <person name="Gogarten J.P."/>
            <person name="Noll K."/>
            <person name="Richardson P."/>
        </authorList>
    </citation>
    <scope>NUCLEOTIDE SEQUENCE [LARGE SCALE GENOMIC DNA]</scope>
    <source>
        <strain evidence="8">ATCC BAA-488 / DSM 13995 / JCM 10881 / RKU-1</strain>
    </source>
</reference>
<accession>A5IMH1</accession>
<gene>
    <name evidence="7" type="ordered locus">Tpet_1380</name>
</gene>
<dbReference type="KEGG" id="tpt:Tpet_1380"/>
<dbReference type="PIRSF" id="PIRSF006648">
    <property type="entry name" value="DrrB"/>
    <property type="match status" value="1"/>
</dbReference>
<dbReference type="AlphaFoldDB" id="A5IMH1"/>
<dbReference type="EMBL" id="CP000702">
    <property type="protein sequence ID" value="ABQ47394.1"/>
    <property type="molecule type" value="Genomic_DNA"/>
</dbReference>
<organism evidence="7 8">
    <name type="scientific">Thermotoga petrophila (strain ATCC BAA-488 / DSM 13995 / JCM 10881 / RKU-1)</name>
    <dbReference type="NCBI Taxonomy" id="390874"/>
    <lineage>
        <taxon>Bacteria</taxon>
        <taxon>Thermotogati</taxon>
        <taxon>Thermotogota</taxon>
        <taxon>Thermotogae</taxon>
        <taxon>Thermotogales</taxon>
        <taxon>Thermotogaceae</taxon>
        <taxon>Thermotoga</taxon>
    </lineage>
</organism>
<dbReference type="HOGENOM" id="CLU_039483_2_3_0"/>
<dbReference type="PRINTS" id="PR00164">
    <property type="entry name" value="ABC2TRNSPORT"/>
</dbReference>
<dbReference type="PANTHER" id="PTHR43229:SF2">
    <property type="entry name" value="NODULATION PROTEIN J"/>
    <property type="match status" value="1"/>
</dbReference>
<feature type="transmembrane region" description="Helical" evidence="5">
    <location>
        <begin position="172"/>
        <end position="191"/>
    </location>
</feature>
<keyword evidence="3 5" id="KW-1133">Transmembrane helix</keyword>
<keyword evidence="4 5" id="KW-0472">Membrane</keyword>
<comment type="subcellular location">
    <subcellularLocation>
        <location evidence="5">Cell membrane</location>
        <topology evidence="5">Multi-pass membrane protein</topology>
    </subcellularLocation>
    <subcellularLocation>
        <location evidence="1">Membrane</location>
        <topology evidence="1">Multi-pass membrane protein</topology>
    </subcellularLocation>
</comment>
<evidence type="ECO:0000313" key="7">
    <source>
        <dbReference type="EMBL" id="ABQ47394.1"/>
    </source>
</evidence>
<dbReference type="InterPro" id="IPR005942">
    <property type="entry name" value="Daunbcin-R_ABC-transpt"/>
</dbReference>
<evidence type="ECO:0000256" key="4">
    <source>
        <dbReference type="ARBA" id="ARBA00023136"/>
    </source>
</evidence>
<keyword evidence="2 5" id="KW-0812">Transmembrane</keyword>
<feature type="transmembrane region" description="Helical" evidence="5">
    <location>
        <begin position="105"/>
        <end position="130"/>
    </location>
</feature>
<evidence type="ECO:0000256" key="5">
    <source>
        <dbReference type="RuleBase" id="RU361157"/>
    </source>
</evidence>
<dbReference type="RefSeq" id="WP_011943853.1">
    <property type="nucleotide sequence ID" value="NC_009486.1"/>
</dbReference>
<dbReference type="GO" id="GO:0140359">
    <property type="term" value="F:ABC-type transporter activity"/>
    <property type="evidence" value="ECO:0007669"/>
    <property type="project" value="InterPro"/>
</dbReference>
<feature type="transmembrane region" description="Helical" evidence="5">
    <location>
        <begin position="232"/>
        <end position="250"/>
    </location>
</feature>
<feature type="domain" description="ABC transmembrane type-2" evidence="6">
    <location>
        <begin position="20"/>
        <end position="253"/>
    </location>
</feature>
<dbReference type="Proteomes" id="UP000006558">
    <property type="component" value="Chromosome"/>
</dbReference>
<sequence>MAAFVTMIYRQFMRFLRSRSRVIGMIINPLIWIIFFGLGWSKVFDNPWAKMMFGGVDYLTYLAPGIFAMTVFNMSFISGVSLIWDKQFGFFKEVLVAPSSRRLSITGRIVGDAIVTVLQGLIILVFNYFLAESLKISGLLPALAVGFLMSVTIASFGIALALKMESTEGFQMIMMTLMMPLVFLSGAMYPIDSMPSWMKALAYINPLTYAVDASRGYLVGEKVMKFSFGLDWGILSILMLVGLILAMESFERARIS</sequence>